<dbReference type="KEGG" id="ima:PO878_00430"/>
<keyword evidence="5 7" id="KW-0472">Membrane</keyword>
<evidence type="ECO:0000256" key="5">
    <source>
        <dbReference type="ARBA" id="ARBA00023136"/>
    </source>
</evidence>
<evidence type="ECO:0000256" key="3">
    <source>
        <dbReference type="ARBA" id="ARBA00022692"/>
    </source>
</evidence>
<dbReference type="RefSeq" id="WP_272736708.1">
    <property type="nucleotide sequence ID" value="NZ_CP116942.1"/>
</dbReference>
<dbReference type="AlphaFoldDB" id="A0AAE9Y7N0"/>
<evidence type="ECO:0000256" key="2">
    <source>
        <dbReference type="ARBA" id="ARBA00022475"/>
    </source>
</evidence>
<feature type="transmembrane region" description="Helical" evidence="7">
    <location>
        <begin position="243"/>
        <end position="266"/>
    </location>
</feature>
<evidence type="ECO:0000313" key="9">
    <source>
        <dbReference type="Proteomes" id="UP001216390"/>
    </source>
</evidence>
<feature type="transmembrane region" description="Helical" evidence="7">
    <location>
        <begin position="54"/>
        <end position="72"/>
    </location>
</feature>
<feature type="transmembrane region" description="Helical" evidence="7">
    <location>
        <begin position="196"/>
        <end position="214"/>
    </location>
</feature>
<proteinExistence type="predicted"/>
<evidence type="ECO:0000256" key="4">
    <source>
        <dbReference type="ARBA" id="ARBA00022989"/>
    </source>
</evidence>
<dbReference type="EMBL" id="CP116942">
    <property type="protein sequence ID" value="WCO67186.1"/>
    <property type="molecule type" value="Genomic_DNA"/>
</dbReference>
<gene>
    <name evidence="8" type="ORF">PO878_00430</name>
</gene>
<dbReference type="InterPro" id="IPR019108">
    <property type="entry name" value="Caa3_assmbl_CtaG-rel"/>
</dbReference>
<name>A0AAE9Y7N0_9ACTN</name>
<organism evidence="8 9">
    <name type="scientific">Iamia majanohamensis</name>
    <dbReference type="NCBI Taxonomy" id="467976"/>
    <lineage>
        <taxon>Bacteria</taxon>
        <taxon>Bacillati</taxon>
        <taxon>Actinomycetota</taxon>
        <taxon>Acidimicrobiia</taxon>
        <taxon>Acidimicrobiales</taxon>
        <taxon>Iamiaceae</taxon>
        <taxon>Iamia</taxon>
    </lineage>
</organism>
<feature type="transmembrane region" description="Helical" evidence="7">
    <location>
        <begin position="84"/>
        <end position="107"/>
    </location>
</feature>
<dbReference type="Proteomes" id="UP001216390">
    <property type="component" value="Chromosome"/>
</dbReference>
<feature type="transmembrane region" description="Helical" evidence="7">
    <location>
        <begin position="163"/>
        <end position="184"/>
    </location>
</feature>
<reference evidence="8" key="1">
    <citation type="submission" date="2023-01" db="EMBL/GenBank/DDBJ databases">
        <title>The diversity of Class Acidimicrobiia in South China Sea sediment environments and the proposal of Iamia marina sp. nov., a novel species of the genus Iamia.</title>
        <authorList>
            <person name="He Y."/>
            <person name="Tian X."/>
        </authorList>
    </citation>
    <scope>NUCLEOTIDE SEQUENCE</scope>
    <source>
        <strain evidence="8">DSM 19957</strain>
    </source>
</reference>
<evidence type="ECO:0000256" key="6">
    <source>
        <dbReference type="SAM" id="MobiDB-lite"/>
    </source>
</evidence>
<evidence type="ECO:0000256" key="7">
    <source>
        <dbReference type="SAM" id="Phobius"/>
    </source>
</evidence>
<evidence type="ECO:0000256" key="1">
    <source>
        <dbReference type="ARBA" id="ARBA00004651"/>
    </source>
</evidence>
<keyword evidence="3 7" id="KW-0812">Transmembrane</keyword>
<accession>A0AAE9Y7N0</accession>
<feature type="compositionally biased region" description="Pro residues" evidence="6">
    <location>
        <begin position="321"/>
        <end position="334"/>
    </location>
</feature>
<keyword evidence="2" id="KW-1003">Cell membrane</keyword>
<protein>
    <submittedName>
        <fullName evidence="8">Cytochrome c oxidase assembly protein</fullName>
    </submittedName>
</protein>
<dbReference type="GO" id="GO:0005886">
    <property type="term" value="C:plasma membrane"/>
    <property type="evidence" value="ECO:0007669"/>
    <property type="project" value="UniProtKB-SubCell"/>
</dbReference>
<feature type="region of interest" description="Disordered" evidence="6">
    <location>
        <begin position="286"/>
        <end position="334"/>
    </location>
</feature>
<evidence type="ECO:0000313" key="8">
    <source>
        <dbReference type="EMBL" id="WCO67186.1"/>
    </source>
</evidence>
<comment type="subcellular location">
    <subcellularLocation>
        <location evidence="1">Cell membrane</location>
        <topology evidence="1">Multi-pass membrane protein</topology>
    </subcellularLocation>
</comment>
<sequence>MTPSPLLAAVEAIDVWRFQIHPEVWLLVGSLVALYVYAVRVVGPKVVPEGQPVITGRQRAAAIAGIVLLWLASDWPMHDIGEEYLYVVHMVQHTILTLVVPPLALIATPRWLADLVLGQGRVRRVVRIASLPVVAGIAYNVAIMGGHWPALVNASVEIGPLHYVVHVVLVATAVMMWMPICGPVAEWRISPPAQMVYLFLMSIVPTVPGGWLTFADNAVYTAYDTPQRAFGISVVDDQQAAGAFMKISAGSWLWVIITGMFFVWAFRHQREEAARDRARLARVPVPAGTAPAPAEGEADGDAPTSSALTYEHVAQAFAETDPPPEPPSPPAPPG</sequence>
<feature type="compositionally biased region" description="Low complexity" evidence="6">
    <location>
        <begin position="286"/>
        <end position="295"/>
    </location>
</feature>
<feature type="transmembrane region" description="Helical" evidence="7">
    <location>
        <begin position="128"/>
        <end position="151"/>
    </location>
</feature>
<dbReference type="Pfam" id="PF09678">
    <property type="entry name" value="Caa3_CtaG"/>
    <property type="match status" value="1"/>
</dbReference>
<keyword evidence="4 7" id="KW-1133">Transmembrane helix</keyword>
<keyword evidence="9" id="KW-1185">Reference proteome</keyword>
<feature type="transmembrane region" description="Helical" evidence="7">
    <location>
        <begin position="24"/>
        <end position="42"/>
    </location>
</feature>